<organism evidence="2 3">
    <name type="scientific">Phyllosticta capitalensis</name>
    <dbReference type="NCBI Taxonomy" id="121624"/>
    <lineage>
        <taxon>Eukaryota</taxon>
        <taxon>Fungi</taxon>
        <taxon>Dikarya</taxon>
        <taxon>Ascomycota</taxon>
        <taxon>Pezizomycotina</taxon>
        <taxon>Dothideomycetes</taxon>
        <taxon>Dothideomycetes incertae sedis</taxon>
        <taxon>Botryosphaeriales</taxon>
        <taxon>Phyllostictaceae</taxon>
        <taxon>Phyllosticta</taxon>
    </lineage>
</organism>
<feature type="compositionally biased region" description="Basic and acidic residues" evidence="1">
    <location>
        <begin position="311"/>
        <end position="327"/>
    </location>
</feature>
<accession>A0ABR1YEP7</accession>
<feature type="region of interest" description="Disordered" evidence="1">
    <location>
        <begin position="143"/>
        <end position="357"/>
    </location>
</feature>
<feature type="compositionally biased region" description="Polar residues" evidence="1">
    <location>
        <begin position="281"/>
        <end position="290"/>
    </location>
</feature>
<evidence type="ECO:0000313" key="2">
    <source>
        <dbReference type="EMBL" id="KAK8226222.1"/>
    </source>
</evidence>
<sequence>MAANSGGNSQLAGGHLSQHTDNTRLGQLQQHFTDEELLHVQRLIDLFALSQGIRLPTLPSLHPPSNPEEIPFWVAVRDERRRRYAIARQSHPIQTQQAAAGERPVQAASGMAPQMSRATFANQNPMSVSGTQAMGPIRFPASGMPSTQSASPFTNPNLPALNQQAPDGARPGRGATNPNLPAPNQRVPIGIRPGLGASGRVPSFPQRTLPSQHPMGAHGTQTVGTARFPTSGATASTQSAGLVSFGRANPRAPNQQATASAHPAQATSSMAAPQSPHLPDSTRNQSSRQPPQVVIRTRGTRSTVPAAVAEQKVEAKDDKRTEDDHTQGTKRPASEPFTEQESKRLDGPLPKRKKQDQEGTKFPVFFLVNDLRVRSYTLMAVSPEKEAVVNSVLLGIRRVARAKYAQSFKSWCNGKSESCLCHYVFHKEGAKNMAWQDDAPHKVACLGCVGRQEPCVILDVDDQNETIFLVIPRPAPSDSTASVWLS</sequence>
<feature type="compositionally biased region" description="Polar residues" evidence="1">
    <location>
        <begin position="231"/>
        <end position="241"/>
    </location>
</feature>
<dbReference type="EMBL" id="JBBWRZ010000011">
    <property type="protein sequence ID" value="KAK8226222.1"/>
    <property type="molecule type" value="Genomic_DNA"/>
</dbReference>
<protein>
    <submittedName>
        <fullName evidence="2">Uncharacterized protein</fullName>
    </submittedName>
</protein>
<gene>
    <name evidence="2" type="ORF">HDK90DRAFT_80474</name>
</gene>
<dbReference type="Proteomes" id="UP001492380">
    <property type="component" value="Unassembled WGS sequence"/>
</dbReference>
<comment type="caution">
    <text evidence="2">The sequence shown here is derived from an EMBL/GenBank/DDBJ whole genome shotgun (WGS) entry which is preliminary data.</text>
</comment>
<feature type="compositionally biased region" description="Polar residues" evidence="1">
    <location>
        <begin position="252"/>
        <end position="272"/>
    </location>
</feature>
<evidence type="ECO:0000313" key="3">
    <source>
        <dbReference type="Proteomes" id="UP001492380"/>
    </source>
</evidence>
<feature type="compositionally biased region" description="Polar residues" evidence="1">
    <location>
        <begin position="144"/>
        <end position="165"/>
    </location>
</feature>
<evidence type="ECO:0000256" key="1">
    <source>
        <dbReference type="SAM" id="MobiDB-lite"/>
    </source>
</evidence>
<keyword evidence="3" id="KW-1185">Reference proteome</keyword>
<name>A0ABR1YEP7_9PEZI</name>
<reference evidence="2 3" key="1">
    <citation type="submission" date="2024-04" db="EMBL/GenBank/DDBJ databases">
        <title>Phyllosticta paracitricarpa is synonymous to the EU quarantine fungus P. citricarpa based on phylogenomic analyses.</title>
        <authorList>
            <consortium name="Lawrence Berkeley National Laboratory"/>
            <person name="Van Ingen-Buijs V.A."/>
            <person name="Van Westerhoven A.C."/>
            <person name="Haridas S."/>
            <person name="Skiadas P."/>
            <person name="Martin F."/>
            <person name="Groenewald J.Z."/>
            <person name="Crous P.W."/>
            <person name="Seidl M.F."/>
        </authorList>
    </citation>
    <scope>NUCLEOTIDE SEQUENCE [LARGE SCALE GENOMIC DNA]</scope>
    <source>
        <strain evidence="2 3">CBS 123374</strain>
    </source>
</reference>
<proteinExistence type="predicted"/>